<proteinExistence type="predicted"/>
<dbReference type="EMBL" id="KQ434857">
    <property type="protein sequence ID" value="KZC08790.1"/>
    <property type="molecule type" value="Genomic_DNA"/>
</dbReference>
<dbReference type="Proteomes" id="UP000076502">
    <property type="component" value="Unassembled WGS sequence"/>
</dbReference>
<sequence>MSGASVLLLIAFLLVPCLTLNVLRRYESECRLQVGPGPCQRACELEKIGLTKDGKFNVTRAMGMVDQGGLELYPDNKRNLLKAALHVCHREIMPEQSLDNCSAASAVYYCVRGLLRPEKLYQKEIPYRSYGWKLLPCRCGKFRGYSGLNDISYQQ</sequence>
<dbReference type="SUPFAM" id="SSF47565">
    <property type="entry name" value="Insect pheromone/odorant-binding proteins"/>
    <property type="match status" value="1"/>
</dbReference>
<keyword evidence="3" id="KW-1185">Reference proteome</keyword>
<evidence type="ECO:0000256" key="1">
    <source>
        <dbReference type="SAM" id="SignalP"/>
    </source>
</evidence>
<dbReference type="GO" id="GO:0005549">
    <property type="term" value="F:odorant binding"/>
    <property type="evidence" value="ECO:0007669"/>
    <property type="project" value="InterPro"/>
</dbReference>
<dbReference type="InterPro" id="IPR036728">
    <property type="entry name" value="PBP_GOBP_sf"/>
</dbReference>
<dbReference type="AlphaFoldDB" id="A0A154PC66"/>
<keyword evidence="1" id="KW-0732">Signal</keyword>
<accession>A0A154PC66</accession>
<dbReference type="OrthoDB" id="7560815at2759"/>
<evidence type="ECO:0000313" key="2">
    <source>
        <dbReference type="EMBL" id="KZC08790.1"/>
    </source>
</evidence>
<organism evidence="2 3">
    <name type="scientific">Dufourea novaeangliae</name>
    <name type="common">Sweat bee</name>
    <dbReference type="NCBI Taxonomy" id="178035"/>
    <lineage>
        <taxon>Eukaryota</taxon>
        <taxon>Metazoa</taxon>
        <taxon>Ecdysozoa</taxon>
        <taxon>Arthropoda</taxon>
        <taxon>Hexapoda</taxon>
        <taxon>Insecta</taxon>
        <taxon>Pterygota</taxon>
        <taxon>Neoptera</taxon>
        <taxon>Endopterygota</taxon>
        <taxon>Hymenoptera</taxon>
        <taxon>Apocrita</taxon>
        <taxon>Aculeata</taxon>
        <taxon>Apoidea</taxon>
        <taxon>Anthophila</taxon>
        <taxon>Halictidae</taxon>
        <taxon>Rophitinae</taxon>
        <taxon>Dufourea</taxon>
    </lineage>
</organism>
<gene>
    <name evidence="2" type="ORF">WN55_11293</name>
</gene>
<feature type="chain" id="PRO_5007599391" evidence="1">
    <location>
        <begin position="20"/>
        <end position="155"/>
    </location>
</feature>
<feature type="signal peptide" evidence="1">
    <location>
        <begin position="1"/>
        <end position="19"/>
    </location>
</feature>
<reference evidence="2 3" key="1">
    <citation type="submission" date="2015-07" db="EMBL/GenBank/DDBJ databases">
        <title>The genome of Dufourea novaeangliae.</title>
        <authorList>
            <person name="Pan H."/>
            <person name="Kapheim K."/>
        </authorList>
    </citation>
    <scope>NUCLEOTIDE SEQUENCE [LARGE SCALE GENOMIC DNA]</scope>
    <source>
        <strain evidence="2">0120121106</strain>
        <tissue evidence="2">Whole body</tissue>
    </source>
</reference>
<dbReference type="Gene3D" id="1.10.238.20">
    <property type="entry name" value="Pheromone/general odorant binding protein domain"/>
    <property type="match status" value="1"/>
</dbReference>
<evidence type="ECO:0000313" key="3">
    <source>
        <dbReference type="Proteomes" id="UP000076502"/>
    </source>
</evidence>
<protein>
    <submittedName>
        <fullName evidence="2">Uncharacterized protein</fullName>
    </submittedName>
</protein>
<name>A0A154PC66_DUFNO</name>